<dbReference type="AlphaFoldDB" id="A0A420FFN7"/>
<protein>
    <recommendedName>
        <fullName evidence="1">Cyclic nucleotide-binding domain-containing protein</fullName>
    </recommendedName>
</protein>
<dbReference type="PROSITE" id="PS50042">
    <property type="entry name" value="CNMP_BINDING_3"/>
    <property type="match status" value="1"/>
</dbReference>
<sequence length="194" mass="23104">MIHHELLTLFRTIQKLEESEEELICTLFKPSFLKKDEFFLKEGKYNNHIAFLRKGMIRYFVYKKGEESTLEFTREGEFIGEYQSFSNRKQSIQNLQAIEDCELLVISYADLQHFFSIAKNGNLIGRLIIEHRFNMMISQLLSIYMHTPEERYKYFMANYSDLFQRIPQYLLASYIGVQPQSLSRIRKRIAKGIS</sequence>
<reference evidence="2 3" key="1">
    <citation type="submission" date="2016-07" db="EMBL/GenBank/DDBJ databases">
        <title>Genome analysis of Sphingobacterium siyangense T12B17.</title>
        <authorList>
            <person name="Xu D."/>
            <person name="Su Y."/>
            <person name="Zheng S."/>
        </authorList>
    </citation>
    <scope>NUCLEOTIDE SEQUENCE [LARGE SCALE GENOMIC DNA]</scope>
    <source>
        <strain evidence="2 3">T12B17</strain>
    </source>
</reference>
<dbReference type="RefSeq" id="WP_120335987.1">
    <property type="nucleotide sequence ID" value="NZ_MCAQ01000028.1"/>
</dbReference>
<dbReference type="InterPro" id="IPR014710">
    <property type="entry name" value="RmlC-like_jellyroll"/>
</dbReference>
<feature type="domain" description="Cyclic nucleotide-binding" evidence="1">
    <location>
        <begin position="12"/>
        <end position="115"/>
    </location>
</feature>
<organism evidence="2 3">
    <name type="scientific">Sphingobacterium siyangense</name>
    <dbReference type="NCBI Taxonomy" id="459529"/>
    <lineage>
        <taxon>Bacteria</taxon>
        <taxon>Pseudomonadati</taxon>
        <taxon>Bacteroidota</taxon>
        <taxon>Sphingobacteriia</taxon>
        <taxon>Sphingobacteriales</taxon>
        <taxon>Sphingobacteriaceae</taxon>
        <taxon>Sphingobacterium</taxon>
    </lineage>
</organism>
<dbReference type="CDD" id="cd00038">
    <property type="entry name" value="CAP_ED"/>
    <property type="match status" value="1"/>
</dbReference>
<dbReference type="Proteomes" id="UP000286402">
    <property type="component" value="Unassembled WGS sequence"/>
</dbReference>
<comment type="caution">
    <text evidence="2">The sequence shown here is derived from an EMBL/GenBank/DDBJ whole genome shotgun (WGS) entry which is preliminary data.</text>
</comment>
<proteinExistence type="predicted"/>
<dbReference type="InterPro" id="IPR018490">
    <property type="entry name" value="cNMP-bd_dom_sf"/>
</dbReference>
<dbReference type="InterPro" id="IPR000595">
    <property type="entry name" value="cNMP-bd_dom"/>
</dbReference>
<evidence type="ECO:0000313" key="2">
    <source>
        <dbReference type="EMBL" id="RKF31744.1"/>
    </source>
</evidence>
<dbReference type="EMBL" id="MCAQ01000028">
    <property type="protein sequence ID" value="RKF31744.1"/>
    <property type="molecule type" value="Genomic_DNA"/>
</dbReference>
<dbReference type="Pfam" id="PF00027">
    <property type="entry name" value="cNMP_binding"/>
    <property type="match status" value="1"/>
</dbReference>
<name>A0A420FFN7_9SPHI</name>
<dbReference type="Gene3D" id="2.60.120.10">
    <property type="entry name" value="Jelly Rolls"/>
    <property type="match status" value="1"/>
</dbReference>
<gene>
    <name evidence="2" type="ORF">BCY89_16400</name>
</gene>
<evidence type="ECO:0000313" key="3">
    <source>
        <dbReference type="Proteomes" id="UP000286402"/>
    </source>
</evidence>
<dbReference type="SUPFAM" id="SSF51206">
    <property type="entry name" value="cAMP-binding domain-like"/>
    <property type="match status" value="1"/>
</dbReference>
<keyword evidence="3" id="KW-1185">Reference proteome</keyword>
<accession>A0A420FFN7</accession>
<evidence type="ECO:0000259" key="1">
    <source>
        <dbReference type="PROSITE" id="PS50042"/>
    </source>
</evidence>